<dbReference type="EMBL" id="VENC01000002">
    <property type="protein sequence ID" value="MTI97389.1"/>
    <property type="molecule type" value="Genomic_DNA"/>
</dbReference>
<proteinExistence type="predicted"/>
<organism evidence="1 2">
    <name type="scientific">Marinobacter adhaerens</name>
    <dbReference type="NCBI Taxonomy" id="1033846"/>
    <lineage>
        <taxon>Bacteria</taxon>
        <taxon>Pseudomonadati</taxon>
        <taxon>Pseudomonadota</taxon>
        <taxon>Gammaproteobacteria</taxon>
        <taxon>Pseudomonadales</taxon>
        <taxon>Marinobacteraceae</taxon>
        <taxon>Marinobacter</taxon>
    </lineage>
</organism>
<sequence length="205" mass="22550">MAPNWSTCVKEVKTGKDWGKEVDYEKKGAVLARRKKHSTLTAGVYHPKPEAITAECWGVFVDSTPYILLMSDDERSAREKAERLAESANFRTLLEATLTACEQIEAKRVDGRAINGDEQLTVISASRSGDVETGTREIGEIRAILMPGCHQAVADTLCIDDALAALIDSKFPRVSNFDDLPELSDRDVKISLGNLEARKHPRGGH</sequence>
<comment type="caution">
    <text evidence="1">The sequence shown here is derived from an EMBL/GenBank/DDBJ whole genome shotgun (WGS) entry which is preliminary data.</text>
</comment>
<accession>A0A844HRF7</accession>
<dbReference type="AlphaFoldDB" id="A0A844HRF7"/>
<dbReference type="Proteomes" id="UP000431462">
    <property type="component" value="Unassembled WGS sequence"/>
</dbReference>
<reference evidence="1 2" key="1">
    <citation type="submission" date="2019-06" db="EMBL/GenBank/DDBJ databases">
        <title>Enrichment of Autotrophic Halophilic Microorganisms from Red Sea Brine Pool Using Microbial Electrosynthesis System.</title>
        <authorList>
            <person name="Alqahtani M.F."/>
            <person name="Bajracharya S."/>
            <person name="Katuri K.P."/>
            <person name="Ali M."/>
            <person name="Saikaly P.E."/>
        </authorList>
    </citation>
    <scope>NUCLEOTIDE SEQUENCE [LARGE SCALE GENOMIC DNA]</scope>
    <source>
        <strain evidence="1">MES15</strain>
    </source>
</reference>
<protein>
    <submittedName>
        <fullName evidence="1">Uncharacterized protein</fullName>
    </submittedName>
</protein>
<gene>
    <name evidence="1" type="ORF">FH752_02080</name>
</gene>
<name>A0A844HRF7_9GAMM</name>
<evidence type="ECO:0000313" key="1">
    <source>
        <dbReference type="EMBL" id="MTI97389.1"/>
    </source>
</evidence>
<evidence type="ECO:0000313" key="2">
    <source>
        <dbReference type="Proteomes" id="UP000431462"/>
    </source>
</evidence>